<evidence type="ECO:0000259" key="1">
    <source>
        <dbReference type="Pfam" id="PF13182"/>
    </source>
</evidence>
<dbReference type="AlphaFoldDB" id="A0A7W8JZ97"/>
<protein>
    <recommendedName>
        <fullName evidence="1">DUF4007 domain-containing protein</fullName>
    </recommendedName>
</protein>
<organism evidence="2 3">
    <name type="scientific">Deinococcus humi</name>
    <dbReference type="NCBI Taxonomy" id="662880"/>
    <lineage>
        <taxon>Bacteria</taxon>
        <taxon>Thermotogati</taxon>
        <taxon>Deinococcota</taxon>
        <taxon>Deinococci</taxon>
        <taxon>Deinococcales</taxon>
        <taxon>Deinococcaceae</taxon>
        <taxon>Deinococcus</taxon>
    </lineage>
</organism>
<evidence type="ECO:0000313" key="2">
    <source>
        <dbReference type="EMBL" id="MBB5365710.1"/>
    </source>
</evidence>
<proteinExistence type="predicted"/>
<dbReference type="EMBL" id="JACHFL010000021">
    <property type="protein sequence ID" value="MBB5365710.1"/>
    <property type="molecule type" value="Genomic_DNA"/>
</dbReference>
<keyword evidence="3" id="KW-1185">Reference proteome</keyword>
<feature type="domain" description="DUF4007" evidence="1">
    <location>
        <begin position="13"/>
        <end position="297"/>
    </location>
</feature>
<comment type="caution">
    <text evidence="2">The sequence shown here is derived from an EMBL/GenBank/DDBJ whole genome shotgun (WGS) entry which is preliminary data.</text>
</comment>
<gene>
    <name evidence="2" type="ORF">HNQ08_004836</name>
</gene>
<dbReference type="Proteomes" id="UP000552709">
    <property type="component" value="Unassembled WGS sequence"/>
</dbReference>
<dbReference type="RefSeq" id="WP_184137437.1">
    <property type="nucleotide sequence ID" value="NZ_JACHFL010000021.1"/>
</dbReference>
<sequence length="301" mass="33912">MLPAHANTEKPGFSGHETFAFRYGWLRKAMIGTEVSSQFFSRPLALVTLGVGKNMVQSIRHWGLATRVLQDVSRTDVAPTYLGQRLLQGWDPYLEDIGSLWLIHWWLVGNPARAAAWHYVFFRWSRQEFSKNELTDHLLEWAERAAVRATRSSIGRDVDCMLRTYLPGKSSKKGVSEESFDCPLVELGLLRPLQDGDRYTFVVGPKRTLPAAIFGYALVEYMNAVRGERRTVALHDTLYGVGSPGLAFKLSENALVELVEAVQVLTGGAIELDDTAGLKQLYLREDLDGTELLERFYEENA</sequence>
<dbReference type="Pfam" id="PF13182">
    <property type="entry name" value="DUF4007"/>
    <property type="match status" value="1"/>
</dbReference>
<name>A0A7W8JZ97_9DEIO</name>
<reference evidence="2 3" key="1">
    <citation type="submission" date="2020-08" db="EMBL/GenBank/DDBJ databases">
        <title>Genomic Encyclopedia of Type Strains, Phase IV (KMG-IV): sequencing the most valuable type-strain genomes for metagenomic binning, comparative biology and taxonomic classification.</title>
        <authorList>
            <person name="Goeker M."/>
        </authorList>
    </citation>
    <scope>NUCLEOTIDE SEQUENCE [LARGE SCALE GENOMIC DNA]</scope>
    <source>
        <strain evidence="2 3">DSM 27939</strain>
    </source>
</reference>
<evidence type="ECO:0000313" key="3">
    <source>
        <dbReference type="Proteomes" id="UP000552709"/>
    </source>
</evidence>
<accession>A0A7W8JZ97</accession>
<dbReference type="InterPro" id="IPR025248">
    <property type="entry name" value="DUF4007"/>
</dbReference>